<evidence type="ECO:0000256" key="11">
    <source>
        <dbReference type="SAM" id="Phobius"/>
    </source>
</evidence>
<name>A0A6A4W8E3_AMPAM</name>
<dbReference type="EMBL" id="VIIS01000886">
    <property type="protein sequence ID" value="KAF0304027.1"/>
    <property type="molecule type" value="Genomic_DNA"/>
</dbReference>
<dbReference type="CDD" id="cd00637">
    <property type="entry name" value="7tm_classA_rhodopsin-like"/>
    <property type="match status" value="1"/>
</dbReference>
<keyword evidence="3" id="KW-1003">Cell membrane</keyword>
<evidence type="ECO:0000313" key="13">
    <source>
        <dbReference type="EMBL" id="KAF0304027.1"/>
    </source>
</evidence>
<feature type="transmembrane region" description="Helical" evidence="11">
    <location>
        <begin position="59"/>
        <end position="84"/>
    </location>
</feature>
<dbReference type="InterPro" id="IPR017452">
    <property type="entry name" value="GPCR_Rhodpsn_7TM"/>
</dbReference>
<accession>A0A6A4W8E3</accession>
<dbReference type="PRINTS" id="PR00237">
    <property type="entry name" value="GPCRRHODOPSN"/>
</dbReference>
<keyword evidence="6" id="KW-0297">G-protein coupled receptor</keyword>
<dbReference type="OrthoDB" id="6369616at2759"/>
<evidence type="ECO:0000256" key="3">
    <source>
        <dbReference type="ARBA" id="ARBA00022475"/>
    </source>
</evidence>
<sequence>MTSAVLTTVPTITPLVLHEVTSPVLPNTTSALFPNTTAPPSSSNGTEAPASREELERRLIYLIWIPVMLLLCAVASLTNLAICLSARLVRRPLSPTLCFSVSLAGADAFAALLLGIGLLVNSLLPQVLSVSHVWDYCWALAFEALRLGGIISTAAHLLALAMNHYIGILRPLHYNRLVTRGRVLLTLPGLWLAPVVFFLAYFATVDAFASCDAPPAFIGYHTFREVVAVLFFVPLACMVVAYTHIFIIVRQHQTGALRNHNTSQLRKNVKAVVTTLLILGTYVFGWMPAVLTFALFCVDCAAGPAPLGRRAHLALNILVNTLIILKCLVNPIIYALRMPEIRLALRRLRALPRRRGDRHWGGLSRTQTSMPFMSYRYRFSRSTTTSTSRLSTLRQNGETAIPLRTLAATNARRPSADVGLDRD</sequence>
<feature type="transmembrane region" description="Helical" evidence="11">
    <location>
        <begin position="96"/>
        <end position="120"/>
    </location>
</feature>
<evidence type="ECO:0000256" key="9">
    <source>
        <dbReference type="ARBA" id="ARBA00023180"/>
    </source>
</evidence>
<evidence type="ECO:0000256" key="5">
    <source>
        <dbReference type="ARBA" id="ARBA00022989"/>
    </source>
</evidence>
<keyword evidence="5 11" id="KW-1133">Transmembrane helix</keyword>
<organism evidence="13 14">
    <name type="scientific">Amphibalanus amphitrite</name>
    <name type="common">Striped barnacle</name>
    <name type="synonym">Balanus amphitrite</name>
    <dbReference type="NCBI Taxonomy" id="1232801"/>
    <lineage>
        <taxon>Eukaryota</taxon>
        <taxon>Metazoa</taxon>
        <taxon>Ecdysozoa</taxon>
        <taxon>Arthropoda</taxon>
        <taxon>Crustacea</taxon>
        <taxon>Multicrustacea</taxon>
        <taxon>Cirripedia</taxon>
        <taxon>Thoracica</taxon>
        <taxon>Thoracicalcarea</taxon>
        <taxon>Balanomorpha</taxon>
        <taxon>Balanoidea</taxon>
        <taxon>Balanidae</taxon>
        <taxon>Amphibalaninae</taxon>
        <taxon>Amphibalanus</taxon>
    </lineage>
</organism>
<dbReference type="GO" id="GO:0004930">
    <property type="term" value="F:G protein-coupled receptor activity"/>
    <property type="evidence" value="ECO:0007669"/>
    <property type="project" value="UniProtKB-KW"/>
</dbReference>
<evidence type="ECO:0000256" key="10">
    <source>
        <dbReference type="ARBA" id="ARBA00023224"/>
    </source>
</evidence>
<feature type="transmembrane region" description="Helical" evidence="11">
    <location>
        <begin position="223"/>
        <end position="249"/>
    </location>
</feature>
<feature type="domain" description="G-protein coupled receptors family 1 profile" evidence="12">
    <location>
        <begin position="78"/>
        <end position="334"/>
    </location>
</feature>
<comment type="caution">
    <text evidence="13">The sequence shown here is derived from an EMBL/GenBank/DDBJ whole genome shotgun (WGS) entry which is preliminary data.</text>
</comment>
<feature type="transmembrane region" description="Helical" evidence="11">
    <location>
        <begin position="313"/>
        <end position="336"/>
    </location>
</feature>
<keyword evidence="7 11" id="KW-0472">Membrane</keyword>
<proteinExistence type="inferred from homology"/>
<feature type="transmembrane region" description="Helical" evidence="11">
    <location>
        <begin position="183"/>
        <end position="203"/>
    </location>
</feature>
<evidence type="ECO:0000256" key="1">
    <source>
        <dbReference type="ARBA" id="ARBA00004651"/>
    </source>
</evidence>
<protein>
    <submittedName>
        <fullName evidence="13">Melanocortin receptor 4</fullName>
    </submittedName>
</protein>
<keyword evidence="10" id="KW-0807">Transducer</keyword>
<reference evidence="13 14" key="1">
    <citation type="submission" date="2019-07" db="EMBL/GenBank/DDBJ databases">
        <title>Draft genome assembly of a fouling barnacle, Amphibalanus amphitrite (Darwin, 1854): The first reference genome for Thecostraca.</title>
        <authorList>
            <person name="Kim W."/>
        </authorList>
    </citation>
    <scope>NUCLEOTIDE SEQUENCE [LARGE SCALE GENOMIC DNA]</scope>
    <source>
        <strain evidence="13">SNU_AA5</strain>
        <tissue evidence="13">Soma without cirri and trophi</tissue>
    </source>
</reference>
<evidence type="ECO:0000256" key="2">
    <source>
        <dbReference type="ARBA" id="ARBA00010663"/>
    </source>
</evidence>
<dbReference type="Proteomes" id="UP000440578">
    <property type="component" value="Unassembled WGS sequence"/>
</dbReference>
<evidence type="ECO:0000256" key="7">
    <source>
        <dbReference type="ARBA" id="ARBA00023136"/>
    </source>
</evidence>
<keyword evidence="9" id="KW-0325">Glycoprotein</keyword>
<dbReference type="SUPFAM" id="SSF81321">
    <property type="entry name" value="Family A G protein-coupled receptor-like"/>
    <property type="match status" value="1"/>
</dbReference>
<keyword evidence="4 11" id="KW-0812">Transmembrane</keyword>
<dbReference type="PROSITE" id="PS50262">
    <property type="entry name" value="G_PROTEIN_RECEP_F1_2"/>
    <property type="match status" value="1"/>
</dbReference>
<feature type="transmembrane region" description="Helical" evidence="11">
    <location>
        <begin position="140"/>
        <end position="162"/>
    </location>
</feature>
<keyword evidence="8 13" id="KW-0675">Receptor</keyword>
<evidence type="ECO:0000256" key="8">
    <source>
        <dbReference type="ARBA" id="ARBA00023170"/>
    </source>
</evidence>
<feature type="transmembrane region" description="Helical" evidence="11">
    <location>
        <begin position="269"/>
        <end position="293"/>
    </location>
</feature>
<gene>
    <name evidence="13" type="primary">MC4R</name>
    <name evidence="13" type="ORF">FJT64_024069</name>
</gene>
<comment type="similarity">
    <text evidence="2">Belongs to the G-protein coupled receptor 1 family.</text>
</comment>
<dbReference type="InterPro" id="IPR000276">
    <property type="entry name" value="GPCR_Rhodpsn"/>
</dbReference>
<dbReference type="AlphaFoldDB" id="A0A6A4W8E3"/>
<dbReference type="Pfam" id="PF00001">
    <property type="entry name" value="7tm_1"/>
    <property type="match status" value="1"/>
</dbReference>
<evidence type="ECO:0000256" key="4">
    <source>
        <dbReference type="ARBA" id="ARBA00022692"/>
    </source>
</evidence>
<evidence type="ECO:0000313" key="14">
    <source>
        <dbReference type="Proteomes" id="UP000440578"/>
    </source>
</evidence>
<dbReference type="GO" id="GO:0005886">
    <property type="term" value="C:plasma membrane"/>
    <property type="evidence" value="ECO:0007669"/>
    <property type="project" value="UniProtKB-SubCell"/>
</dbReference>
<dbReference type="PANTHER" id="PTHR24246">
    <property type="entry name" value="OLFACTORY RECEPTOR AND ADENOSINE RECEPTOR"/>
    <property type="match status" value="1"/>
</dbReference>
<dbReference type="PANTHER" id="PTHR24246:SF27">
    <property type="entry name" value="ADENOSINE RECEPTOR, ISOFORM A"/>
    <property type="match status" value="1"/>
</dbReference>
<evidence type="ECO:0000256" key="6">
    <source>
        <dbReference type="ARBA" id="ARBA00023040"/>
    </source>
</evidence>
<keyword evidence="14" id="KW-1185">Reference proteome</keyword>
<dbReference type="Gene3D" id="1.20.1070.10">
    <property type="entry name" value="Rhodopsin 7-helix transmembrane proteins"/>
    <property type="match status" value="1"/>
</dbReference>
<comment type="subcellular location">
    <subcellularLocation>
        <location evidence="1">Cell membrane</location>
        <topology evidence="1">Multi-pass membrane protein</topology>
    </subcellularLocation>
</comment>
<evidence type="ECO:0000259" key="12">
    <source>
        <dbReference type="PROSITE" id="PS50262"/>
    </source>
</evidence>